<evidence type="ECO:0000256" key="5">
    <source>
        <dbReference type="ARBA" id="ARBA00023033"/>
    </source>
</evidence>
<evidence type="ECO:0000256" key="1">
    <source>
        <dbReference type="ARBA" id="ARBA00009881"/>
    </source>
</evidence>
<sequence length="315" mass="33450">MALPKILQNLALPVVASPMFIVSYPELVLAQCKAGIVGSFPALNAREPQILEDWLSRITEELAAYQAANPDAVVGPLAVNQIVHQSNQRLEHDVRVCVEHRVPIFITSLRAPPKEVLDAVHSYGGIVLHDVINLRHANKALEAGVDGLILVAAGAGGHAGMLSPFALVGEVRKIFDGPIVLSGAIANGGSILAAQAMGADLAYIGTRFIASSEANASDTYKQAIVEASANDIIYTNLFTGVSGNYIRQSILNAGLDPDDLPTADKSAMNFSKAKAWKDIWGAGQGVGLMDDVRPAAEIVARLKQEYDDTRKRLAG</sequence>
<dbReference type="InterPro" id="IPR013785">
    <property type="entry name" value="Aldolase_TIM"/>
</dbReference>
<dbReference type="FunFam" id="3.20.20.70:FF:000210">
    <property type="entry name" value="2-nitropropane dioxygenase"/>
    <property type="match status" value="1"/>
</dbReference>
<dbReference type="InterPro" id="IPR004136">
    <property type="entry name" value="NMO"/>
</dbReference>
<dbReference type="CDD" id="cd04730">
    <property type="entry name" value="NPD_like"/>
    <property type="match status" value="1"/>
</dbReference>
<evidence type="ECO:0000313" key="6">
    <source>
        <dbReference type="EMBL" id="MDN4575904.1"/>
    </source>
</evidence>
<keyword evidence="3" id="KW-0288">FMN</keyword>
<proteinExistence type="inferred from homology"/>
<dbReference type="EMBL" id="QAIC01000042">
    <property type="protein sequence ID" value="MDN4575904.1"/>
    <property type="molecule type" value="Genomic_DNA"/>
</dbReference>
<dbReference type="PANTHER" id="PTHR42747:SF4">
    <property type="entry name" value="BLR1330 PROTEIN"/>
    <property type="match status" value="1"/>
</dbReference>
<dbReference type="RefSeq" id="WP_301236466.1">
    <property type="nucleotide sequence ID" value="NZ_QAIC01000042.1"/>
</dbReference>
<accession>A0AAW7MSR2</accession>
<keyword evidence="4" id="KW-0560">Oxidoreductase</keyword>
<dbReference type="Proteomes" id="UP001172791">
    <property type="component" value="Unassembled WGS sequence"/>
</dbReference>
<evidence type="ECO:0000313" key="8">
    <source>
        <dbReference type="Proteomes" id="UP001172788"/>
    </source>
</evidence>
<dbReference type="AlphaFoldDB" id="A0AAW7MSR2"/>
<dbReference type="PANTHER" id="PTHR42747">
    <property type="entry name" value="NITRONATE MONOOXYGENASE-RELATED"/>
    <property type="match status" value="1"/>
</dbReference>
<evidence type="ECO:0000256" key="4">
    <source>
        <dbReference type="ARBA" id="ARBA00023002"/>
    </source>
</evidence>
<evidence type="ECO:0000313" key="7">
    <source>
        <dbReference type="EMBL" id="MDN4581006.1"/>
    </source>
</evidence>
<evidence type="ECO:0000256" key="3">
    <source>
        <dbReference type="ARBA" id="ARBA00022643"/>
    </source>
</evidence>
<dbReference type="SUPFAM" id="SSF51412">
    <property type="entry name" value="Inosine monophosphate dehydrogenase (IMPDH)"/>
    <property type="match status" value="1"/>
</dbReference>
<evidence type="ECO:0000313" key="9">
    <source>
        <dbReference type="Proteomes" id="UP001172791"/>
    </source>
</evidence>
<evidence type="ECO:0000256" key="2">
    <source>
        <dbReference type="ARBA" id="ARBA00022630"/>
    </source>
</evidence>
<dbReference type="Gene3D" id="3.20.20.70">
    <property type="entry name" value="Aldolase class I"/>
    <property type="match status" value="1"/>
</dbReference>
<comment type="caution">
    <text evidence="6">The sequence shown here is derived from an EMBL/GenBank/DDBJ whole genome shotgun (WGS) entry which is preliminary data.</text>
</comment>
<gene>
    <name evidence="6" type="ORF">DBA34_21895</name>
    <name evidence="7" type="ORF">DBB29_23140</name>
</gene>
<reference evidence="6" key="1">
    <citation type="submission" date="2018-04" db="EMBL/GenBank/DDBJ databases">
        <authorList>
            <person name="Jy Z."/>
        </authorList>
    </citation>
    <scope>NUCLEOTIDE SEQUENCE</scope>
    <source>
        <strain evidence="7">AS13</strain>
        <strain evidence="6">LA18</strain>
    </source>
</reference>
<keyword evidence="5 6" id="KW-0503">Monooxygenase</keyword>
<dbReference type="Pfam" id="PF03060">
    <property type="entry name" value="NMO"/>
    <property type="match status" value="1"/>
</dbReference>
<dbReference type="EMBL" id="QAID01000045">
    <property type="protein sequence ID" value="MDN4581006.1"/>
    <property type="molecule type" value="Genomic_DNA"/>
</dbReference>
<keyword evidence="8" id="KW-1185">Reference proteome</keyword>
<dbReference type="GO" id="GO:0018580">
    <property type="term" value="F:nitronate monooxygenase activity"/>
    <property type="evidence" value="ECO:0007669"/>
    <property type="project" value="InterPro"/>
</dbReference>
<keyword evidence="2" id="KW-0285">Flavoprotein</keyword>
<name>A0AAW7MSR2_9BURK</name>
<comment type="similarity">
    <text evidence="1">Belongs to the nitronate monooxygenase family. NMO class I subfamily.</text>
</comment>
<protein>
    <submittedName>
        <fullName evidence="6">Nitronate monooxygenase</fullName>
    </submittedName>
</protein>
<organism evidence="6 9">
    <name type="scientific">Pandoraea cepalis</name>
    <dbReference type="NCBI Taxonomy" id="2508294"/>
    <lineage>
        <taxon>Bacteria</taxon>
        <taxon>Pseudomonadati</taxon>
        <taxon>Pseudomonadota</taxon>
        <taxon>Betaproteobacteria</taxon>
        <taxon>Burkholderiales</taxon>
        <taxon>Burkholderiaceae</taxon>
        <taxon>Pandoraea</taxon>
    </lineage>
</organism>
<dbReference type="Proteomes" id="UP001172788">
    <property type="component" value="Unassembled WGS sequence"/>
</dbReference>